<dbReference type="GO" id="GO:0001006">
    <property type="term" value="F:RNA polymerase III type 3 promoter sequence-specific DNA binding"/>
    <property type="evidence" value="ECO:0007669"/>
    <property type="project" value="TreeGrafter"/>
</dbReference>
<dbReference type="GO" id="GO:0019185">
    <property type="term" value="C:snRNA-activating protein complex"/>
    <property type="evidence" value="ECO:0007669"/>
    <property type="project" value="TreeGrafter"/>
</dbReference>
<dbReference type="GO" id="GO:0042795">
    <property type="term" value="P:snRNA transcription by RNA polymerase II"/>
    <property type="evidence" value="ECO:0007669"/>
    <property type="project" value="TreeGrafter"/>
</dbReference>
<evidence type="ECO:0000256" key="4">
    <source>
        <dbReference type="ARBA" id="ARBA00023015"/>
    </source>
</evidence>
<dbReference type="GO" id="GO:0005634">
    <property type="term" value="C:nucleus"/>
    <property type="evidence" value="ECO:0007669"/>
    <property type="project" value="UniProtKB-SubCell"/>
</dbReference>
<dbReference type="EMBL" id="CANHGI010000002">
    <property type="protein sequence ID" value="CAI5442838.1"/>
    <property type="molecule type" value="Genomic_DNA"/>
</dbReference>
<keyword evidence="7" id="KW-0539">Nucleus</keyword>
<dbReference type="AlphaFoldDB" id="A0A9P1MXT8"/>
<dbReference type="GO" id="GO:0000978">
    <property type="term" value="F:RNA polymerase II cis-regulatory region sequence-specific DNA binding"/>
    <property type="evidence" value="ECO:0007669"/>
    <property type="project" value="TreeGrafter"/>
</dbReference>
<comment type="subcellular location">
    <subcellularLocation>
        <location evidence="1">Nucleus</location>
    </subcellularLocation>
</comment>
<keyword evidence="4" id="KW-0805">Transcription regulation</keyword>
<keyword evidence="12" id="KW-1185">Reference proteome</keyword>
<dbReference type="Pfam" id="PF12251">
    <property type="entry name" value="SNAPC3"/>
    <property type="match status" value="1"/>
</dbReference>
<comment type="similarity">
    <text evidence="2">Belongs to the SNAPC3/SRD2 family.</text>
</comment>
<keyword evidence="6" id="KW-0804">Transcription</keyword>
<evidence type="ECO:0000256" key="8">
    <source>
        <dbReference type="ARBA" id="ARBA00025193"/>
    </source>
</evidence>
<evidence type="ECO:0000256" key="5">
    <source>
        <dbReference type="ARBA" id="ARBA00023125"/>
    </source>
</evidence>
<protein>
    <recommendedName>
        <fullName evidence="3">snRNA-activating protein complex subunit 3</fullName>
    </recommendedName>
    <alternativeName>
        <fullName evidence="10">Small nuclear RNA-activating complex polypeptide 3</fullName>
    </alternativeName>
</protein>
<evidence type="ECO:0000313" key="12">
    <source>
        <dbReference type="Proteomes" id="UP001152747"/>
    </source>
</evidence>
<evidence type="ECO:0000256" key="3">
    <source>
        <dbReference type="ARBA" id="ARBA00013634"/>
    </source>
</evidence>
<evidence type="ECO:0000256" key="7">
    <source>
        <dbReference type="ARBA" id="ARBA00023242"/>
    </source>
</evidence>
<comment type="function">
    <text evidence="8">Part of the SNAPc complex required for the transcription of both RNA polymerase II and III small-nuclear RNA genes. Binds to the proximal sequence element (PSE), a non-TATA-box basal promoter element common to these 2 types of genes. Recruits TBP and BRF2 to the U6 snRNA TATA box.</text>
</comment>
<evidence type="ECO:0000256" key="10">
    <source>
        <dbReference type="ARBA" id="ARBA00029606"/>
    </source>
</evidence>
<dbReference type="PANTHER" id="PTHR13421">
    <property type="entry name" value="SNRNA-ACTIVATING PROTEIN COMPLEX SUBUNIT 3"/>
    <property type="match status" value="1"/>
</dbReference>
<dbReference type="GO" id="GO:0001046">
    <property type="term" value="F:core promoter sequence-specific DNA binding"/>
    <property type="evidence" value="ECO:0007669"/>
    <property type="project" value="TreeGrafter"/>
</dbReference>
<dbReference type="GO" id="GO:0042796">
    <property type="term" value="P:snRNA transcription by RNA polymerase III"/>
    <property type="evidence" value="ECO:0007669"/>
    <property type="project" value="TreeGrafter"/>
</dbReference>
<gene>
    <name evidence="11" type="ORF">CAMP_LOCUS5475</name>
</gene>
<comment type="caution">
    <text evidence="11">The sequence shown here is derived from an EMBL/GenBank/DDBJ whole genome shotgun (WGS) entry which is preliminary data.</text>
</comment>
<keyword evidence="5" id="KW-0238">DNA-binding</keyword>
<evidence type="ECO:0000256" key="9">
    <source>
        <dbReference type="ARBA" id="ARBA00025958"/>
    </source>
</evidence>
<dbReference type="InterPro" id="IPR022042">
    <property type="entry name" value="snRNA-activating_su3"/>
</dbReference>
<evidence type="ECO:0000256" key="1">
    <source>
        <dbReference type="ARBA" id="ARBA00004123"/>
    </source>
</evidence>
<dbReference type="GO" id="GO:0003681">
    <property type="term" value="F:bent DNA binding"/>
    <property type="evidence" value="ECO:0007669"/>
    <property type="project" value="TreeGrafter"/>
</dbReference>
<dbReference type="PANTHER" id="PTHR13421:SF16">
    <property type="entry name" value="SNRNA-ACTIVATING PROTEIN COMPLEX SUBUNIT 3"/>
    <property type="match status" value="1"/>
</dbReference>
<name>A0A9P1MXT8_9PELO</name>
<dbReference type="Proteomes" id="UP001152747">
    <property type="component" value="Unassembled WGS sequence"/>
</dbReference>
<comment type="subunit">
    <text evidence="9">Part of the SNAPc complex composed of 5 subunits: SNAPC1, SNAPC2, SNAPC3, SNAPC4 and SNAPC5. SNAPC3 interacts with SNAPC1.</text>
</comment>
<organism evidence="11 12">
    <name type="scientific">Caenorhabditis angaria</name>
    <dbReference type="NCBI Taxonomy" id="860376"/>
    <lineage>
        <taxon>Eukaryota</taxon>
        <taxon>Metazoa</taxon>
        <taxon>Ecdysozoa</taxon>
        <taxon>Nematoda</taxon>
        <taxon>Chromadorea</taxon>
        <taxon>Rhabditida</taxon>
        <taxon>Rhabditina</taxon>
        <taxon>Rhabditomorpha</taxon>
        <taxon>Rhabditoidea</taxon>
        <taxon>Rhabditidae</taxon>
        <taxon>Peloderinae</taxon>
        <taxon>Caenorhabditis</taxon>
    </lineage>
</organism>
<reference evidence="11" key="1">
    <citation type="submission" date="2022-11" db="EMBL/GenBank/DDBJ databases">
        <authorList>
            <person name="Kikuchi T."/>
        </authorList>
    </citation>
    <scope>NUCLEOTIDE SEQUENCE</scope>
    <source>
        <strain evidence="11">PS1010</strain>
    </source>
</reference>
<dbReference type="OrthoDB" id="46583at2759"/>
<sequence length="396" mass="46052">MSMDFLLRTEAREYVSLPVFFGAFSACTAQNELNPVDEKNQEETDVVEKLLIDERMSQVTADLFQSSIDNSDIRSTASASTKLDNTKERNNLTSQKHLIHETNRRRNPQYKSIALRALRYDYIEKSVMSRHSPFCVVDPEDKIDLNLDSNLIVNVSIYIGYSRELTPHEVRLGRRLKVTDRIELSGCHTLLELKNAFSCPSEYRFTEDFSQKQPTPADFSKNKYAVSFFFIHDTFYVDNPDNNTDPSETIRNWAATKSSVGEMHVKDMRTTRLDQLTARLGQPYVFIHQGTCEHLIVFNELSHRNESYENAVLPRHIFERNFRRINCNVCRAEYAHWAILQHQNLLPNCPGYLCTDCYHELCFDAQNNKVEDFIAVPYCDRKEVCQNGMFLPVHRF</sequence>
<evidence type="ECO:0000256" key="2">
    <source>
        <dbReference type="ARBA" id="ARBA00010410"/>
    </source>
</evidence>
<evidence type="ECO:0000256" key="6">
    <source>
        <dbReference type="ARBA" id="ARBA00023163"/>
    </source>
</evidence>
<proteinExistence type="inferred from homology"/>
<evidence type="ECO:0000313" key="11">
    <source>
        <dbReference type="EMBL" id="CAI5442838.1"/>
    </source>
</evidence>
<accession>A0A9P1MXT8</accession>